<dbReference type="Gene3D" id="3.20.20.60">
    <property type="entry name" value="Phosphoenolpyruvate-binding domains"/>
    <property type="match status" value="1"/>
</dbReference>
<name>A0A1I5VG58_9GAMM</name>
<dbReference type="STRING" id="1121869.SAMN03084138_03931"/>
<dbReference type="GO" id="GO:0046872">
    <property type="term" value="F:metal ion binding"/>
    <property type="evidence" value="ECO:0007669"/>
    <property type="project" value="UniProtKB-KW"/>
</dbReference>
<dbReference type="PANTHER" id="PTHR43030">
    <property type="entry name" value="PHOSPHOENOLPYRUVATE SYNTHASE"/>
    <property type="match status" value="1"/>
</dbReference>
<evidence type="ECO:0000313" key="7">
    <source>
        <dbReference type="Proteomes" id="UP000182692"/>
    </source>
</evidence>
<dbReference type="AlphaFoldDB" id="A0A1I5VG58"/>
<accession>A0A1I5VG58</accession>
<dbReference type="GO" id="GO:0008986">
    <property type="term" value="F:pyruvate, water dikinase activity"/>
    <property type="evidence" value="ECO:0007669"/>
    <property type="project" value="InterPro"/>
</dbReference>
<dbReference type="PANTHER" id="PTHR43030:SF1">
    <property type="entry name" value="PHOSPHOENOLPYRUVATE SYNTHASE"/>
    <property type="match status" value="1"/>
</dbReference>
<dbReference type="RefSeq" id="WP_017013600.1">
    <property type="nucleotide sequence ID" value="NZ_FOWR01000038.1"/>
</dbReference>
<keyword evidence="3" id="KW-0547">Nucleotide-binding</keyword>
<keyword evidence="6" id="KW-0808">Transferase</keyword>
<keyword evidence="6" id="KW-0418">Kinase</keyword>
<evidence type="ECO:0000256" key="4">
    <source>
        <dbReference type="ARBA" id="ARBA00022840"/>
    </source>
</evidence>
<dbReference type="OrthoDB" id="5854851at2"/>
<proteinExistence type="inferred from homology"/>
<dbReference type="Proteomes" id="UP000182692">
    <property type="component" value="Unassembled WGS sequence"/>
</dbReference>
<evidence type="ECO:0000256" key="3">
    <source>
        <dbReference type="ARBA" id="ARBA00022741"/>
    </source>
</evidence>
<dbReference type="SUPFAM" id="SSF51621">
    <property type="entry name" value="Phosphoenolpyruvate/pyruvate domain"/>
    <property type="match status" value="1"/>
</dbReference>
<feature type="domain" description="PEP-utilising enzyme C-terminal" evidence="5">
    <location>
        <begin position="75"/>
        <end position="247"/>
    </location>
</feature>
<dbReference type="InterPro" id="IPR040442">
    <property type="entry name" value="Pyrv_kinase-like_dom_sf"/>
</dbReference>
<evidence type="ECO:0000256" key="2">
    <source>
        <dbReference type="ARBA" id="ARBA00022723"/>
    </source>
</evidence>
<sequence length="267" mass="28989">MSQMELTYSHVLKTPSQLENNDNALGLIALGDLYASAINVHPASLDDSAEAVATLVELIETAHKKNPDQPLRIMLNHKSSLELRQLVNSEAEAEESNPDMGLRGVSRYVSDIGRPGFVLECEVLKTAIMDKKLPVEIVVPFVRTSSEAATMIDRLAERGLCRGANGLKVHLACQLPANALLAEPLLAYFDGIVVDVDNLAAFTLGVDFGNDALPYGFNKHNEAVRGLILDTIRKAQLAEKPVAVLTQQSDTHIIQLAEGANVEILFQ</sequence>
<dbReference type="EMBL" id="FOWR01000038">
    <property type="protein sequence ID" value="SFQ06470.1"/>
    <property type="molecule type" value="Genomic_DNA"/>
</dbReference>
<dbReference type="InterPro" id="IPR006319">
    <property type="entry name" value="PEP_synth"/>
</dbReference>
<gene>
    <name evidence="6" type="ORF">SAMN03084138_03931</name>
</gene>
<evidence type="ECO:0000256" key="1">
    <source>
        <dbReference type="ARBA" id="ARBA00007837"/>
    </source>
</evidence>
<protein>
    <submittedName>
        <fullName evidence="6">Pyruvate, water dikinase</fullName>
    </submittedName>
</protein>
<keyword evidence="6" id="KW-0670">Pyruvate</keyword>
<dbReference type="InterPro" id="IPR000121">
    <property type="entry name" value="PEP_util_C"/>
</dbReference>
<dbReference type="GO" id="GO:0005524">
    <property type="term" value="F:ATP binding"/>
    <property type="evidence" value="ECO:0007669"/>
    <property type="project" value="UniProtKB-KW"/>
</dbReference>
<comment type="similarity">
    <text evidence="1">Belongs to the PEP-utilizing enzyme family.</text>
</comment>
<keyword evidence="2" id="KW-0479">Metal-binding</keyword>
<keyword evidence="4" id="KW-0067">ATP-binding</keyword>
<reference evidence="6 7" key="1">
    <citation type="submission" date="2016-10" db="EMBL/GenBank/DDBJ databases">
        <authorList>
            <person name="de Groot N.N."/>
        </authorList>
    </citation>
    <scope>NUCLEOTIDE SEQUENCE [LARGE SCALE GENOMIC DNA]</scope>
    <source>
        <strain evidence="6 7">DSM 15893</strain>
    </source>
</reference>
<dbReference type="GeneID" id="35873112"/>
<dbReference type="InterPro" id="IPR015813">
    <property type="entry name" value="Pyrv/PenolPyrv_kinase-like_dom"/>
</dbReference>
<dbReference type="Pfam" id="PF02896">
    <property type="entry name" value="PEP-utilizers_C"/>
    <property type="match status" value="1"/>
</dbReference>
<evidence type="ECO:0000259" key="5">
    <source>
        <dbReference type="Pfam" id="PF02896"/>
    </source>
</evidence>
<organism evidence="6 7">
    <name type="scientific">Enterovibrio norvegicus DSM 15893</name>
    <dbReference type="NCBI Taxonomy" id="1121869"/>
    <lineage>
        <taxon>Bacteria</taxon>
        <taxon>Pseudomonadati</taxon>
        <taxon>Pseudomonadota</taxon>
        <taxon>Gammaproteobacteria</taxon>
        <taxon>Vibrionales</taxon>
        <taxon>Vibrionaceae</taxon>
        <taxon>Enterovibrio</taxon>
    </lineage>
</organism>
<evidence type="ECO:0000313" key="6">
    <source>
        <dbReference type="EMBL" id="SFQ06470.1"/>
    </source>
</evidence>